<sequence>MLSEQLQATITDWIAHDPDSATAAELSSLYDEAKAANPDAIAELESRFAGPLEFGTAGLRGVVAAGQSRMNRATVIRATAGLVAHLKNIVGDDFTVVIGCDARHGSADFHRDAAAVVAAAGGKALALPQQLPTPVTAFAVRHLNADAGIMVTASHNPPKDNGYKVYLGGRAVESDSRRGVQIIAPHDKQIADAIAAAPPADEVPRDFDAVEQVGPELLDAYVKRAAALATTSSSEEKQAAKIVLTPMHGVGGETIVRTLNAAGFSNVSVVEKQFAPDPEFPTVSFPNPEEAGALDLAFELARAEDADVIIAADPDADRCSVAIPDSGVDGGWRQLSGDDIGAFLGEVIAADAEARGIATVTNDEGAEFPATMANSIVSSRLLGKIAAGHGLNYRATLTGFKWIAGVDGLVFGYEEAIGYCTDPAVVRDKDGVSAAVRVADAVARLKGQGLGIQDLLDDVARAHGLYKTAPLTFRVEDRSLITKGMDTLRANPPAQLAGSKVTQVTDMNDGLDMVDAKAESYHIPPTDGILILTEANDRVIARPSGTEPKLKCYLEVVLPVASAAIPHVAAAERLDQIKAELKEILGM</sequence>
<name>A0AAW9SX98_CORAY</name>
<reference evidence="12" key="1">
    <citation type="submission" date="2023-05" db="EMBL/GenBank/DDBJ databases">
        <authorList>
            <person name="Du J."/>
        </authorList>
    </citation>
    <scope>NUCLEOTIDE SEQUENCE</scope>
    <source>
        <strain evidence="12">UMB1064</strain>
    </source>
</reference>
<dbReference type="InterPro" id="IPR005841">
    <property type="entry name" value="Alpha-D-phosphohexomutase_SF"/>
</dbReference>
<keyword evidence="3" id="KW-0597">Phosphoprotein</keyword>
<dbReference type="PRINTS" id="PR00509">
    <property type="entry name" value="PGMPMM"/>
</dbReference>
<comment type="cofactor">
    <cofactor evidence="1">
        <name>Mg(2+)</name>
        <dbReference type="ChEBI" id="CHEBI:18420"/>
    </cofactor>
</comment>
<dbReference type="Pfam" id="PF00408">
    <property type="entry name" value="PGM_PMM_IV"/>
    <property type="match status" value="1"/>
</dbReference>
<dbReference type="InterPro" id="IPR016066">
    <property type="entry name" value="A-D-PHexomutase_CS"/>
</dbReference>
<dbReference type="EC" id="5.4.2.-" evidence="12"/>
<dbReference type="InterPro" id="IPR016055">
    <property type="entry name" value="A-D-PHexomutase_a/b/a-I/II/III"/>
</dbReference>
<evidence type="ECO:0000313" key="12">
    <source>
        <dbReference type="EMBL" id="MEO3717984.1"/>
    </source>
</evidence>
<evidence type="ECO:0000256" key="6">
    <source>
        <dbReference type="ARBA" id="ARBA00023235"/>
    </source>
</evidence>
<dbReference type="GO" id="GO:0006166">
    <property type="term" value="P:purine ribonucleoside salvage"/>
    <property type="evidence" value="ECO:0007669"/>
    <property type="project" value="TreeGrafter"/>
</dbReference>
<dbReference type="PROSITE" id="PS00710">
    <property type="entry name" value="PGM_PMM"/>
    <property type="match status" value="1"/>
</dbReference>
<accession>A0AAW9SX98</accession>
<dbReference type="InterPro" id="IPR036900">
    <property type="entry name" value="A-D-PHexomutase_C_sf"/>
</dbReference>
<gene>
    <name evidence="12" type="ORF">QP460_010365</name>
</gene>
<dbReference type="InterPro" id="IPR005845">
    <property type="entry name" value="A-D-PHexomutase_a/b/a-II"/>
</dbReference>
<dbReference type="Pfam" id="PF02878">
    <property type="entry name" value="PGM_PMM_I"/>
    <property type="match status" value="1"/>
</dbReference>
<dbReference type="SUPFAM" id="SSF55957">
    <property type="entry name" value="Phosphoglucomutase, C-terminal domain"/>
    <property type="match status" value="1"/>
</dbReference>
<dbReference type="InterPro" id="IPR005844">
    <property type="entry name" value="A-D-PHexomutase_a/b/a-I"/>
</dbReference>
<evidence type="ECO:0000259" key="8">
    <source>
        <dbReference type="Pfam" id="PF00408"/>
    </source>
</evidence>
<proteinExistence type="inferred from homology"/>
<dbReference type="GO" id="GO:0005975">
    <property type="term" value="P:carbohydrate metabolic process"/>
    <property type="evidence" value="ECO:0007669"/>
    <property type="project" value="InterPro"/>
</dbReference>
<dbReference type="InterPro" id="IPR005846">
    <property type="entry name" value="A-D-PHexomutase_a/b/a-III"/>
</dbReference>
<evidence type="ECO:0000256" key="7">
    <source>
        <dbReference type="RuleBase" id="RU004326"/>
    </source>
</evidence>
<feature type="domain" description="Alpha-D-phosphohexomutase alpha/beta/alpha" evidence="9">
    <location>
        <begin position="53"/>
        <end position="178"/>
    </location>
</feature>
<keyword evidence="5 7" id="KW-0460">Magnesium</keyword>
<dbReference type="Pfam" id="PF02880">
    <property type="entry name" value="PGM_PMM_III"/>
    <property type="match status" value="1"/>
</dbReference>
<evidence type="ECO:0000259" key="9">
    <source>
        <dbReference type="Pfam" id="PF02878"/>
    </source>
</evidence>
<evidence type="ECO:0000256" key="5">
    <source>
        <dbReference type="ARBA" id="ARBA00022842"/>
    </source>
</evidence>
<feature type="domain" description="Alpha-D-phosphohexomutase C-terminal" evidence="8">
    <location>
        <begin position="520"/>
        <end position="557"/>
    </location>
</feature>
<evidence type="ECO:0000256" key="1">
    <source>
        <dbReference type="ARBA" id="ARBA00001946"/>
    </source>
</evidence>
<dbReference type="Pfam" id="PF02879">
    <property type="entry name" value="PGM_PMM_II"/>
    <property type="match status" value="1"/>
</dbReference>
<dbReference type="GO" id="GO:0008973">
    <property type="term" value="F:phosphopentomutase activity"/>
    <property type="evidence" value="ECO:0007669"/>
    <property type="project" value="TreeGrafter"/>
</dbReference>
<evidence type="ECO:0000259" key="10">
    <source>
        <dbReference type="Pfam" id="PF02879"/>
    </source>
</evidence>
<feature type="domain" description="Alpha-D-phosphohexomutase alpha/beta/alpha" evidence="11">
    <location>
        <begin position="368"/>
        <end position="446"/>
    </location>
</feature>
<evidence type="ECO:0000256" key="2">
    <source>
        <dbReference type="ARBA" id="ARBA00010231"/>
    </source>
</evidence>
<comment type="similarity">
    <text evidence="2 7">Belongs to the phosphohexose mutase family.</text>
</comment>
<feature type="domain" description="Alpha-D-phosphohexomutase alpha/beta/alpha" evidence="10">
    <location>
        <begin position="219"/>
        <end position="322"/>
    </location>
</feature>
<dbReference type="Proteomes" id="UP001223646">
    <property type="component" value="Unassembled WGS sequence"/>
</dbReference>
<protein>
    <submittedName>
        <fullName evidence="12">Phospho-sugar mutase</fullName>
        <ecNumber evidence="12">5.4.2.-</ecNumber>
    </submittedName>
</protein>
<dbReference type="InterPro" id="IPR005843">
    <property type="entry name" value="A-D-PHexomutase_C"/>
</dbReference>
<keyword evidence="4 7" id="KW-0479">Metal-binding</keyword>
<evidence type="ECO:0000313" key="13">
    <source>
        <dbReference type="Proteomes" id="UP001223646"/>
    </source>
</evidence>
<evidence type="ECO:0000256" key="3">
    <source>
        <dbReference type="ARBA" id="ARBA00022553"/>
    </source>
</evidence>
<dbReference type="CDD" id="cd05799">
    <property type="entry name" value="PGM2"/>
    <property type="match status" value="1"/>
</dbReference>
<evidence type="ECO:0000256" key="4">
    <source>
        <dbReference type="ARBA" id="ARBA00022723"/>
    </source>
</evidence>
<dbReference type="PANTHER" id="PTHR45745:SF1">
    <property type="entry name" value="PHOSPHOGLUCOMUTASE 2B-RELATED"/>
    <property type="match status" value="1"/>
</dbReference>
<dbReference type="Gene3D" id="3.30.310.50">
    <property type="entry name" value="Alpha-D-phosphohexomutase, C-terminal domain"/>
    <property type="match status" value="1"/>
</dbReference>
<reference evidence="12" key="2">
    <citation type="submission" date="2024-05" db="EMBL/GenBank/DDBJ databases">
        <authorList>
            <person name="Wolfe A."/>
        </authorList>
    </citation>
    <scope>NUCLEOTIDE SEQUENCE</scope>
    <source>
        <strain evidence="12">UMB1064</strain>
    </source>
</reference>
<keyword evidence="6 12" id="KW-0413">Isomerase</keyword>
<dbReference type="GO" id="GO:0000287">
    <property type="term" value="F:magnesium ion binding"/>
    <property type="evidence" value="ECO:0007669"/>
    <property type="project" value="InterPro"/>
</dbReference>
<dbReference type="EMBL" id="JASOOY020000033">
    <property type="protein sequence ID" value="MEO3717984.1"/>
    <property type="molecule type" value="Genomic_DNA"/>
</dbReference>
<dbReference type="Gene3D" id="3.40.120.10">
    <property type="entry name" value="Alpha-D-Glucose-1,6-Bisphosphate, subunit A, domain 3"/>
    <property type="match status" value="3"/>
</dbReference>
<dbReference type="PANTHER" id="PTHR45745">
    <property type="entry name" value="PHOSPHOMANNOMUTASE 45A"/>
    <property type="match status" value="1"/>
</dbReference>
<dbReference type="SUPFAM" id="SSF53738">
    <property type="entry name" value="Phosphoglucomutase, first 3 domains"/>
    <property type="match status" value="3"/>
</dbReference>
<organism evidence="12 13">
    <name type="scientific">Corynebacterium amycolatum</name>
    <dbReference type="NCBI Taxonomy" id="43765"/>
    <lineage>
        <taxon>Bacteria</taxon>
        <taxon>Bacillati</taxon>
        <taxon>Actinomycetota</taxon>
        <taxon>Actinomycetes</taxon>
        <taxon>Mycobacteriales</taxon>
        <taxon>Corynebacteriaceae</taxon>
        <taxon>Corynebacterium</taxon>
    </lineage>
</organism>
<dbReference type="AlphaFoldDB" id="A0AAW9SX98"/>
<evidence type="ECO:0000259" key="11">
    <source>
        <dbReference type="Pfam" id="PF02880"/>
    </source>
</evidence>
<comment type="caution">
    <text evidence="12">The sequence shown here is derived from an EMBL/GenBank/DDBJ whole genome shotgun (WGS) entry which is preliminary data.</text>
</comment>
<dbReference type="RefSeq" id="WP_149421067.1">
    <property type="nucleotide sequence ID" value="NZ_JASOOY020000033.1"/>
</dbReference>